<gene>
    <name evidence="3" type="ORF">PEDI_22990</name>
</gene>
<feature type="transmembrane region" description="Helical" evidence="1">
    <location>
        <begin position="646"/>
        <end position="668"/>
    </location>
</feature>
<dbReference type="EMBL" id="BQKE01000001">
    <property type="protein sequence ID" value="GJM61747.1"/>
    <property type="molecule type" value="Genomic_DNA"/>
</dbReference>
<dbReference type="PANTHER" id="PTHR37464">
    <property type="entry name" value="BLL2463 PROTEIN"/>
    <property type="match status" value="1"/>
</dbReference>
<keyword evidence="1" id="KW-1133">Transmembrane helix</keyword>
<dbReference type="Proteomes" id="UP001310022">
    <property type="component" value="Unassembled WGS sequence"/>
</dbReference>
<organism evidence="3 4">
    <name type="scientific">Persicobacter diffluens</name>
    <dbReference type="NCBI Taxonomy" id="981"/>
    <lineage>
        <taxon>Bacteria</taxon>
        <taxon>Pseudomonadati</taxon>
        <taxon>Bacteroidota</taxon>
        <taxon>Cytophagia</taxon>
        <taxon>Cytophagales</taxon>
        <taxon>Persicobacteraceae</taxon>
        <taxon>Persicobacter</taxon>
    </lineage>
</organism>
<dbReference type="Pfam" id="PF07584">
    <property type="entry name" value="BatA"/>
    <property type="match status" value="1"/>
</dbReference>
<dbReference type="NCBIfam" id="TIGR02226">
    <property type="entry name" value="two_anch"/>
    <property type="match status" value="1"/>
</dbReference>
<name>A0AAN4VYC9_9BACT</name>
<keyword evidence="4" id="KW-1185">Reference proteome</keyword>
<keyword evidence="1" id="KW-0472">Membrane</keyword>
<protein>
    <submittedName>
        <fullName evidence="3">Membrane protein</fullName>
    </submittedName>
</protein>
<reference evidence="3 4" key="1">
    <citation type="submission" date="2021-12" db="EMBL/GenBank/DDBJ databases">
        <title>Genome sequencing of bacteria with rrn-lacking chromosome and rrn-plasmid.</title>
        <authorList>
            <person name="Anda M."/>
            <person name="Iwasaki W."/>
        </authorList>
    </citation>
    <scope>NUCLEOTIDE SEQUENCE [LARGE SCALE GENOMIC DNA]</scope>
    <source>
        <strain evidence="3 4">NBRC 15940</strain>
    </source>
</reference>
<feature type="transmembrane region" description="Helical" evidence="1">
    <location>
        <begin position="6"/>
        <end position="24"/>
    </location>
</feature>
<dbReference type="PANTHER" id="PTHR37464:SF1">
    <property type="entry name" value="BLL2463 PROTEIN"/>
    <property type="match status" value="1"/>
</dbReference>
<feature type="transmembrane region" description="Helical" evidence="1">
    <location>
        <begin position="55"/>
        <end position="78"/>
    </location>
</feature>
<dbReference type="AlphaFoldDB" id="A0AAN4VYC9"/>
<evidence type="ECO:0000313" key="4">
    <source>
        <dbReference type="Proteomes" id="UP001310022"/>
    </source>
</evidence>
<sequence length="669" mass="76511">MIMLFPYMLFGLGLLAIPILIHLFNFRKAKKVYFTNTRFLSQAKKVTHSQNKLKYLLIMASRMLALAALVIAFTQPMLPAKEEMLNSRMVYIYLDNSMSMSNKVDDNTTALDMGVAYVERILKMYPQGTKFQLLTNDFSPEARVNRSAEQLDEKLTEVRHSAIERSFPEIYQRQKTEWNDEKPEADFYWVSDFQESTAGNLAALQLDSLIQLKLVPVTSPEVENILIDSVFLNTPYYLPEQKNQLTISLKHAGQENYNDLPVKMLINDIQSSATVIDLQAGEQQLVTFDVPMQVAPAKVKVVIEEFPVSFDNERYLVLQPSPPVETVEIYENQASQAIERVFGNEDLFKFESMKTTALDYARLEKSNFIVLNAVVNISPSLESFLQQWVDKGGHLLIIPSETAAANTYKRLAPFVTVIPVDKIKKMPLQAVDLNDPFFENVFERQQKNFRMFSAQTVVAPMKTPETHLKFSTGDAFLASQIQGSGKLTALASPIDAAYSDFHLQALFVPVMYKLANESRQGSTKLYYSLRDANIQLRGLETYNQELLRLKNDEQEVIPAQQWMGNRLIMELPRFALGTGFYELVNEKQQTVSSLAFNYPQEESLLKSISAEDLSTWAQNQGVEIISVENEQQLEARLDENYRGKALWVYFIALALLFLFFESLLIRYWK</sequence>
<feature type="domain" description="Aerotolerance regulator N-terminal" evidence="2">
    <location>
        <begin position="1"/>
        <end position="76"/>
    </location>
</feature>
<evidence type="ECO:0000259" key="2">
    <source>
        <dbReference type="Pfam" id="PF07584"/>
    </source>
</evidence>
<comment type="caution">
    <text evidence="3">The sequence shown here is derived from an EMBL/GenBank/DDBJ whole genome shotgun (WGS) entry which is preliminary data.</text>
</comment>
<accession>A0AAN4VYC9</accession>
<evidence type="ECO:0000256" key="1">
    <source>
        <dbReference type="SAM" id="Phobius"/>
    </source>
</evidence>
<dbReference type="InterPro" id="IPR011933">
    <property type="entry name" value="Double_TM_dom"/>
</dbReference>
<keyword evidence="1" id="KW-0812">Transmembrane</keyword>
<proteinExistence type="predicted"/>
<dbReference type="InterPro" id="IPR024163">
    <property type="entry name" value="Aerotolerance_reg_N"/>
</dbReference>
<evidence type="ECO:0000313" key="3">
    <source>
        <dbReference type="EMBL" id="GJM61747.1"/>
    </source>
</evidence>